<reference evidence="3 4" key="1">
    <citation type="submission" date="2014-04" db="EMBL/GenBank/DDBJ databases">
        <authorList>
            <consortium name="DOE Joint Genome Institute"/>
            <person name="Kuo A."/>
            <person name="Kohler A."/>
            <person name="Costa M.D."/>
            <person name="Nagy L.G."/>
            <person name="Floudas D."/>
            <person name="Copeland A."/>
            <person name="Barry K.W."/>
            <person name="Cichocki N."/>
            <person name="Veneault-Fourrey C."/>
            <person name="LaButti K."/>
            <person name="Lindquist E.A."/>
            <person name="Lipzen A."/>
            <person name="Lundell T."/>
            <person name="Morin E."/>
            <person name="Murat C."/>
            <person name="Sun H."/>
            <person name="Tunlid A."/>
            <person name="Henrissat B."/>
            <person name="Grigoriev I.V."/>
            <person name="Hibbett D.S."/>
            <person name="Martin F."/>
            <person name="Nordberg H.P."/>
            <person name="Cantor M.N."/>
            <person name="Hua S.X."/>
        </authorList>
    </citation>
    <scope>NUCLEOTIDE SEQUENCE [LARGE SCALE GENOMIC DNA]</scope>
    <source>
        <strain evidence="3 4">441</strain>
    </source>
</reference>
<keyword evidence="4" id="KW-1185">Reference proteome</keyword>
<name>A0A0C9ZMN4_9AGAM</name>
<accession>A0A0C9ZMN4</accession>
<evidence type="ECO:0000256" key="2">
    <source>
        <dbReference type="SAM" id="MobiDB-lite"/>
    </source>
</evidence>
<dbReference type="Proteomes" id="UP000054018">
    <property type="component" value="Unassembled WGS sequence"/>
</dbReference>
<evidence type="ECO:0000313" key="3">
    <source>
        <dbReference type="EMBL" id="KIK21058.1"/>
    </source>
</evidence>
<protein>
    <recommendedName>
        <fullName evidence="5">MICOS complex subunit MIC19</fullName>
    </recommendedName>
</protein>
<organism evidence="3 4">
    <name type="scientific">Pisolithus microcarpus 441</name>
    <dbReference type="NCBI Taxonomy" id="765257"/>
    <lineage>
        <taxon>Eukaryota</taxon>
        <taxon>Fungi</taxon>
        <taxon>Dikarya</taxon>
        <taxon>Basidiomycota</taxon>
        <taxon>Agaricomycotina</taxon>
        <taxon>Agaricomycetes</taxon>
        <taxon>Agaricomycetidae</taxon>
        <taxon>Boletales</taxon>
        <taxon>Sclerodermatineae</taxon>
        <taxon>Pisolithaceae</taxon>
        <taxon>Pisolithus</taxon>
    </lineage>
</organism>
<dbReference type="EMBL" id="KN833756">
    <property type="protein sequence ID" value="KIK21058.1"/>
    <property type="molecule type" value="Genomic_DNA"/>
</dbReference>
<feature type="coiled-coil region" evidence="1">
    <location>
        <begin position="53"/>
        <end position="80"/>
    </location>
</feature>
<dbReference type="InterPro" id="IPR012471">
    <property type="entry name" value="DUF1690"/>
</dbReference>
<dbReference type="AlphaFoldDB" id="A0A0C9ZMN4"/>
<gene>
    <name evidence="3" type="ORF">PISMIDRAFT_569282</name>
</gene>
<reference evidence="4" key="2">
    <citation type="submission" date="2015-01" db="EMBL/GenBank/DDBJ databases">
        <title>Evolutionary Origins and Diversification of the Mycorrhizal Mutualists.</title>
        <authorList>
            <consortium name="DOE Joint Genome Institute"/>
            <consortium name="Mycorrhizal Genomics Consortium"/>
            <person name="Kohler A."/>
            <person name="Kuo A."/>
            <person name="Nagy L.G."/>
            <person name="Floudas D."/>
            <person name="Copeland A."/>
            <person name="Barry K.W."/>
            <person name="Cichocki N."/>
            <person name="Veneault-Fourrey C."/>
            <person name="LaButti K."/>
            <person name="Lindquist E.A."/>
            <person name="Lipzen A."/>
            <person name="Lundell T."/>
            <person name="Morin E."/>
            <person name="Murat C."/>
            <person name="Riley R."/>
            <person name="Ohm R."/>
            <person name="Sun H."/>
            <person name="Tunlid A."/>
            <person name="Henrissat B."/>
            <person name="Grigoriev I.V."/>
            <person name="Hibbett D.S."/>
            <person name="Martin F."/>
        </authorList>
    </citation>
    <scope>NUCLEOTIDE SEQUENCE [LARGE SCALE GENOMIC DNA]</scope>
    <source>
        <strain evidence="4">441</strain>
    </source>
</reference>
<dbReference type="HOGENOM" id="CLU_093897_1_0_1"/>
<sequence length="184" mass="20209">MGASQSKTDAAPKVIHSGTPVEFSQDVVDYLSDRMASPETTPERQSTLDNHIRSRIQAEIQTLRAEEEKVRQEIQHALEKENLDREIDSTSENGGVSQGDAAAKNSAMLIGDLEEIRAKVDRYQARRQLGDFPSVKEAGEAVVSCYRSNESTPLECWKQVAQFKAAVADAETVSGEIHGFSVDS</sequence>
<keyword evidence="1" id="KW-0175">Coiled coil</keyword>
<evidence type="ECO:0000256" key="1">
    <source>
        <dbReference type="SAM" id="Coils"/>
    </source>
</evidence>
<dbReference type="Pfam" id="PF07956">
    <property type="entry name" value="DUF1690"/>
    <property type="match status" value="1"/>
</dbReference>
<feature type="region of interest" description="Disordered" evidence="2">
    <location>
        <begin position="80"/>
        <end position="100"/>
    </location>
</feature>
<dbReference type="OrthoDB" id="5544375at2759"/>
<evidence type="ECO:0008006" key="5">
    <source>
        <dbReference type="Google" id="ProtNLM"/>
    </source>
</evidence>
<proteinExistence type="predicted"/>
<evidence type="ECO:0000313" key="4">
    <source>
        <dbReference type="Proteomes" id="UP000054018"/>
    </source>
</evidence>